<feature type="signal peptide" evidence="2">
    <location>
        <begin position="1"/>
        <end position="22"/>
    </location>
</feature>
<comment type="caution">
    <text evidence="3">The sequence shown here is derived from an EMBL/GenBank/DDBJ whole genome shotgun (WGS) entry which is preliminary data.</text>
</comment>
<protein>
    <recommendedName>
        <fullName evidence="5">Secreted protein</fullName>
    </recommendedName>
</protein>
<name>A0A7W7U834_9ACTN</name>
<evidence type="ECO:0000313" key="4">
    <source>
        <dbReference type="Proteomes" id="UP000582643"/>
    </source>
</evidence>
<keyword evidence="2" id="KW-0732">Signal</keyword>
<dbReference type="RefSeq" id="WP_184932861.1">
    <property type="nucleotide sequence ID" value="NZ_JACHJY010000013.1"/>
</dbReference>
<feature type="chain" id="PRO_5031447115" description="Secreted protein" evidence="2">
    <location>
        <begin position="23"/>
        <end position="88"/>
    </location>
</feature>
<keyword evidence="4" id="KW-1185">Reference proteome</keyword>
<organism evidence="3 4">
    <name type="scientific">Streptomyces nymphaeiformis</name>
    <dbReference type="NCBI Taxonomy" id="2663842"/>
    <lineage>
        <taxon>Bacteria</taxon>
        <taxon>Bacillati</taxon>
        <taxon>Actinomycetota</taxon>
        <taxon>Actinomycetes</taxon>
        <taxon>Kitasatosporales</taxon>
        <taxon>Streptomycetaceae</taxon>
        <taxon>Streptomyces</taxon>
    </lineage>
</organism>
<evidence type="ECO:0000313" key="3">
    <source>
        <dbReference type="EMBL" id="MBB4986578.1"/>
    </source>
</evidence>
<evidence type="ECO:0000256" key="1">
    <source>
        <dbReference type="SAM" id="MobiDB-lite"/>
    </source>
</evidence>
<evidence type="ECO:0000256" key="2">
    <source>
        <dbReference type="SAM" id="SignalP"/>
    </source>
</evidence>
<feature type="region of interest" description="Disordered" evidence="1">
    <location>
        <begin position="39"/>
        <end position="64"/>
    </location>
</feature>
<dbReference type="EMBL" id="JACHJY010000013">
    <property type="protein sequence ID" value="MBB4986578.1"/>
    <property type="molecule type" value="Genomic_DNA"/>
</dbReference>
<dbReference type="Proteomes" id="UP000582643">
    <property type="component" value="Unassembled WGS sequence"/>
</dbReference>
<sequence>MLRLGVLAVTAVLSFGGTPAQAVDGPEKLTVMSNEQYEELLSSQGRPAAPCGATPHTDTDTDTDSMAIAAAAPGWAVPSSTARTVGAR</sequence>
<evidence type="ECO:0008006" key="5">
    <source>
        <dbReference type="Google" id="ProtNLM"/>
    </source>
</evidence>
<dbReference type="AlphaFoldDB" id="A0A7W7U834"/>
<reference evidence="3 4" key="1">
    <citation type="submission" date="2020-08" db="EMBL/GenBank/DDBJ databases">
        <title>Genomic Encyclopedia of Type Strains, Phase III (KMG-III): the genomes of soil and plant-associated and newly described type strains.</title>
        <authorList>
            <person name="Whitman W."/>
        </authorList>
    </citation>
    <scope>NUCLEOTIDE SEQUENCE [LARGE SCALE GENOMIC DNA]</scope>
    <source>
        <strain evidence="3 4">SFB5A</strain>
    </source>
</reference>
<gene>
    <name evidence="3" type="ORF">GGE06_007546</name>
</gene>
<accession>A0A7W7U834</accession>
<proteinExistence type="predicted"/>